<evidence type="ECO:0008006" key="5">
    <source>
        <dbReference type="Google" id="ProtNLM"/>
    </source>
</evidence>
<dbReference type="PANTHER" id="PTHR15000">
    <property type="entry name" value="ERYTHROID DIFFERENTIATION-RELATED FACTOR 1"/>
    <property type="match status" value="1"/>
</dbReference>
<dbReference type="Pfam" id="PF23723">
    <property type="entry name" value="TPR_EDRF1"/>
    <property type="match status" value="2"/>
</dbReference>
<accession>A0A2A4JQ65</accession>
<protein>
    <recommendedName>
        <fullName evidence="5">Erythroid differentiation-related factor 1</fullName>
    </recommendedName>
</protein>
<feature type="domain" description="EDRF1 N-terminal" evidence="3">
    <location>
        <begin position="225"/>
        <end position="444"/>
    </location>
</feature>
<dbReference type="Pfam" id="PF23788">
    <property type="entry name" value="EDRF1_N"/>
    <property type="match status" value="2"/>
</dbReference>
<feature type="region of interest" description="Disordered" evidence="1">
    <location>
        <begin position="1"/>
        <end position="22"/>
    </location>
</feature>
<evidence type="ECO:0000256" key="1">
    <source>
        <dbReference type="SAM" id="MobiDB-lite"/>
    </source>
</evidence>
<dbReference type="EMBL" id="NWSH01000916">
    <property type="protein sequence ID" value="PCG73549.1"/>
    <property type="molecule type" value="Genomic_DNA"/>
</dbReference>
<feature type="domain" description="EDRF1 TPR repeats region" evidence="2">
    <location>
        <begin position="1376"/>
        <end position="1568"/>
    </location>
</feature>
<gene>
    <name evidence="4" type="ORF">B5V51_14705</name>
</gene>
<comment type="caution">
    <text evidence="4">The sequence shown here is derived from an EMBL/GenBank/DDBJ whole genome shotgun (WGS) entry which is preliminary data.</text>
</comment>
<feature type="domain" description="EDRF1 TPR repeats region" evidence="2">
    <location>
        <begin position="823"/>
        <end position="929"/>
    </location>
</feature>
<dbReference type="InterPro" id="IPR056583">
    <property type="entry name" value="EDRF1_TPR"/>
</dbReference>
<name>A0A2A4JQ65_HELVI</name>
<evidence type="ECO:0000259" key="3">
    <source>
        <dbReference type="Pfam" id="PF23788"/>
    </source>
</evidence>
<reference evidence="4" key="1">
    <citation type="submission" date="2017-09" db="EMBL/GenBank/DDBJ databases">
        <title>Contemporary evolution of a Lepidopteran species, Heliothis virescens, in response to modern agricultural practices.</title>
        <authorList>
            <person name="Fritz M.L."/>
            <person name="Deyonke A.M."/>
            <person name="Papanicolaou A."/>
            <person name="Micinski S."/>
            <person name="Westbrook J."/>
            <person name="Gould F."/>
        </authorList>
    </citation>
    <scope>NUCLEOTIDE SEQUENCE [LARGE SCALE GENOMIC DNA]</scope>
    <source>
        <strain evidence="4">HvINT-</strain>
        <tissue evidence="4">Whole body</tissue>
    </source>
</reference>
<feature type="region of interest" description="Disordered" evidence="1">
    <location>
        <begin position="1479"/>
        <end position="1500"/>
    </location>
</feature>
<dbReference type="EMBL" id="NWSH01000916">
    <property type="protein sequence ID" value="PCG73550.1"/>
    <property type="molecule type" value="Genomic_DNA"/>
</dbReference>
<dbReference type="STRING" id="7102.A0A2A4JQ65"/>
<proteinExistence type="predicted"/>
<feature type="region of interest" description="Disordered" evidence="1">
    <location>
        <begin position="578"/>
        <end position="605"/>
    </location>
</feature>
<evidence type="ECO:0000259" key="2">
    <source>
        <dbReference type="Pfam" id="PF23723"/>
    </source>
</evidence>
<sequence length="1577" mass="179850">MEDMEADKDQKRTKSRSPSPGIKSTAVVKYTAFQSPVGYARLQCNTDLNMPPSNWGAAIDSYGLKQILTRGTGFSSFRMAHMFPDCVGEVDVISGAECIKKLLKLPYQPNGTVSMMVHRVENTLLLDDFDVYDYLMKSEWSWLKDFFYENILKTMSEQERTSLTLAPAPSSALQLTHKFLSHSVAQPLQPLQPLPDTQAVCLADKRPFLPEPETRAEEPPNEHLYNRNVLWTFEDIHMLIGSDLPIFGDKDRPCVSLRLRDAREPINVLTGIDYWLDNLMCNVPEVLMCYHLDGIVQKYEPMKTEDLPNMENSKFSPKVIRNVAQNILSFLKSNATKAGHTYWLFKGPHDDVVKLYDLTSLCPDSLDNPFTTPVAMLLYRVARNMRMTNRSKHVRQLLEHVIELLKVERYPQIVASSHYMLADLYVPATTNPAEPDFKEESSDSDCEDPDFATTEYPPTGGGADSAVDVPGERPGDGDCALALQIHNLALRDIGDRVRDTIGERKSTSGEGDALGSSAPQRCGRALTHALKGLLALHHVTINKCKEEERERVKQQIIIEEQHPKMANPFEPIKMSYEPIQKTNADVKEHNSRSRRRKRERKTSDKTGNCLIESKSTIDKNAIQVLKEKKVYPTWHEPNRDDNFAWKLHLKTLLYENICLAYATLAEYSYSNEQYGFSLKYIDMASKCQKLLSNMIIKSKVVDAGCLIGRVGDNYFQMSKNWHRFEQFKKQFETDHDIDCKIRLELENDMVEEVDKVVADEFELDISLPTGEVSAMLLSCAAYSAAADAAADRRAELLRRKASVRNELAVRYMNDAQQLLLPNSSEKRRLYNEAEELYQSALSLLGPKETCGATSVWELVAWELSCHLYTRAVLMQDTPDIYNEVTEVAEALKHALKHCQLSPGPRQYLYQFRAAMVYHRLGSLYHSQYSSAPPWCTTASARSTTRSTGNLLMQYLYQFRAAMVYHRLGSLYHSQYSSAPPWCTTASARSTTRSTGNLLMQYLYQFRAAMVYHRLGSLYHSQYSSAPPWCTTASARSTTRSTGNLLMQYLYQFRAAMVYHRLGSLYHSQYSSAPPWCTTASARSTTRSTGNLLMQYLYQFRAAMVYHRLGSLYHSQYSSAPPWCTTASARSTTRSTGNLLMQYLYQFRAAMVYHRLGSLYHSQYSSAPPWCTTASARSTTRSTGNLLMQYLYQFRAAMVYHRLGSLYHSQYSSAPPWCTTASARSTTRSTGNLLMQYLYQFRAAMVYHRLGSLYHSQYSSAPPWCTTASARSTTRSTGNLLMQYLYQFRAAMVYHRLGSLYHSQYSSAPPWCTTASARSTTRSTGNLLMQYLYQFRAAMVYHRLGSLYHSQYSSAPPWCTTASARSTTRSTGNLLMQYLYQFRAAMVYHRLGSLYHSQYRITQEEGPKRRTLLNATRSNYEQASNMFALLEDASMFLTVQLEHVAVLETQAAVSPNLKLKSLQSAIQLLRQCHSIMKLLKDKDPEEKEPAKPDDGDEKTMKNEHSLLSLYENRLHFILKSIIQYCRSKSNKDYEKITDLHKKLYCASLKIKKNDDIRLYATSICDVLVNMDEISKEFE</sequence>
<evidence type="ECO:0000313" key="4">
    <source>
        <dbReference type="EMBL" id="PCG73550.1"/>
    </source>
</evidence>
<dbReference type="InterPro" id="IPR056582">
    <property type="entry name" value="EDRF1_N"/>
</dbReference>
<dbReference type="GO" id="GO:0045893">
    <property type="term" value="P:positive regulation of DNA-templated transcription"/>
    <property type="evidence" value="ECO:0007669"/>
    <property type="project" value="TreeGrafter"/>
</dbReference>
<dbReference type="PANTHER" id="PTHR15000:SF1">
    <property type="entry name" value="ERYTHROID DIFFERENTIATION-RELATED FACTOR 1"/>
    <property type="match status" value="1"/>
</dbReference>
<feature type="domain" description="EDRF1 N-terminal" evidence="3">
    <location>
        <begin position="22"/>
        <end position="148"/>
    </location>
</feature>
<feature type="region of interest" description="Disordered" evidence="1">
    <location>
        <begin position="432"/>
        <end position="463"/>
    </location>
</feature>
<organism evidence="4">
    <name type="scientific">Heliothis virescens</name>
    <name type="common">Tobacco budworm moth</name>
    <dbReference type="NCBI Taxonomy" id="7102"/>
    <lineage>
        <taxon>Eukaryota</taxon>
        <taxon>Metazoa</taxon>
        <taxon>Ecdysozoa</taxon>
        <taxon>Arthropoda</taxon>
        <taxon>Hexapoda</taxon>
        <taxon>Insecta</taxon>
        <taxon>Pterygota</taxon>
        <taxon>Neoptera</taxon>
        <taxon>Endopterygota</taxon>
        <taxon>Lepidoptera</taxon>
        <taxon>Glossata</taxon>
        <taxon>Ditrysia</taxon>
        <taxon>Noctuoidea</taxon>
        <taxon>Noctuidae</taxon>
        <taxon>Heliothinae</taxon>
        <taxon>Heliothis</taxon>
    </lineage>
</organism>